<gene>
    <name evidence="1" type="ORF">METZ01_LOCUS123133</name>
</gene>
<reference evidence="1" key="1">
    <citation type="submission" date="2018-05" db="EMBL/GenBank/DDBJ databases">
        <authorList>
            <person name="Lanie J.A."/>
            <person name="Ng W.-L."/>
            <person name="Kazmierczak K.M."/>
            <person name="Andrzejewski T.M."/>
            <person name="Davidsen T.M."/>
            <person name="Wayne K.J."/>
            <person name="Tettelin H."/>
            <person name="Glass J.I."/>
            <person name="Rusch D."/>
            <person name="Podicherti R."/>
            <person name="Tsui H.-C.T."/>
            <person name="Winkler M.E."/>
        </authorList>
    </citation>
    <scope>NUCLEOTIDE SEQUENCE</scope>
</reference>
<proteinExistence type="predicted"/>
<protein>
    <submittedName>
        <fullName evidence="1">Uncharacterized protein</fullName>
    </submittedName>
</protein>
<sequence>MDAITLVGNGKEVAIKDTKALGCSIKFNG</sequence>
<accession>A0A381XZQ8</accession>
<name>A0A381XZQ8_9ZZZZ</name>
<dbReference type="AlphaFoldDB" id="A0A381XZQ8"/>
<dbReference type="EMBL" id="UINC01016983">
    <property type="protein sequence ID" value="SVA70279.1"/>
    <property type="molecule type" value="Genomic_DNA"/>
</dbReference>
<evidence type="ECO:0000313" key="1">
    <source>
        <dbReference type="EMBL" id="SVA70279.1"/>
    </source>
</evidence>
<organism evidence="1">
    <name type="scientific">marine metagenome</name>
    <dbReference type="NCBI Taxonomy" id="408172"/>
    <lineage>
        <taxon>unclassified sequences</taxon>
        <taxon>metagenomes</taxon>
        <taxon>ecological metagenomes</taxon>
    </lineage>
</organism>